<dbReference type="EMBL" id="PVTD01000004">
    <property type="protein sequence ID" value="PRY23513.1"/>
    <property type="molecule type" value="Genomic_DNA"/>
</dbReference>
<evidence type="ECO:0000256" key="1">
    <source>
        <dbReference type="SAM" id="MobiDB-lite"/>
    </source>
</evidence>
<evidence type="ECO:0000313" key="3">
    <source>
        <dbReference type="EMBL" id="PRY23513.1"/>
    </source>
</evidence>
<dbReference type="AlphaFoldDB" id="A0A2T0RQZ3"/>
<reference evidence="3 4" key="1">
    <citation type="submission" date="2018-03" db="EMBL/GenBank/DDBJ databases">
        <title>Genomic Encyclopedia of Archaeal and Bacterial Type Strains, Phase II (KMG-II): from individual species to whole genera.</title>
        <authorList>
            <person name="Goeker M."/>
        </authorList>
    </citation>
    <scope>NUCLEOTIDE SEQUENCE [LARGE SCALE GENOMIC DNA]</scope>
    <source>
        <strain evidence="3 4">DSM 29328</strain>
    </source>
</reference>
<dbReference type="Proteomes" id="UP000239480">
    <property type="component" value="Unassembled WGS sequence"/>
</dbReference>
<evidence type="ECO:0000313" key="4">
    <source>
        <dbReference type="Proteomes" id="UP000239480"/>
    </source>
</evidence>
<evidence type="ECO:0000259" key="2">
    <source>
        <dbReference type="PROSITE" id="PS50830"/>
    </source>
</evidence>
<protein>
    <recommendedName>
        <fullName evidence="2">TNase-like domain-containing protein</fullName>
    </recommendedName>
</protein>
<dbReference type="PROSITE" id="PS50830">
    <property type="entry name" value="TNASE_3"/>
    <property type="match status" value="1"/>
</dbReference>
<accession>A0A2T0RQZ3</accession>
<sequence>MRRRQDNRPIRSQRDWRRMAKEHEKARRRNNRPSQSWLTRMNRRYPMAILIIPVAAFLLWMAAFGSDRYPELFPGFLRETGNSASSPTPRVLRGGDALNNRTATAPQTSGGRNLSGRVSHVRDGDTIEVTGTPIRIAALDCAEKGTAQGNAATRRMKQLVSGKRLDCALTGRRSYDRWIGSCRLDDGRDIAAIMISEGACRRWR</sequence>
<feature type="compositionally biased region" description="Basic and acidic residues" evidence="1">
    <location>
        <begin position="1"/>
        <end position="25"/>
    </location>
</feature>
<feature type="compositionally biased region" description="Polar residues" evidence="1">
    <location>
        <begin position="99"/>
        <end position="112"/>
    </location>
</feature>
<keyword evidence="4" id="KW-1185">Reference proteome</keyword>
<feature type="region of interest" description="Disordered" evidence="1">
    <location>
        <begin position="79"/>
        <end position="118"/>
    </location>
</feature>
<dbReference type="SUPFAM" id="SSF50199">
    <property type="entry name" value="Staphylococcal nuclease"/>
    <property type="match status" value="1"/>
</dbReference>
<comment type="caution">
    <text evidence="3">The sequence shown here is derived from an EMBL/GenBank/DDBJ whole genome shotgun (WGS) entry which is preliminary data.</text>
</comment>
<name>A0A2T0RQZ3_9RHOB</name>
<feature type="domain" description="TNase-like" evidence="2">
    <location>
        <begin position="112"/>
        <end position="204"/>
    </location>
</feature>
<dbReference type="InterPro" id="IPR035437">
    <property type="entry name" value="SNase_OB-fold_sf"/>
</dbReference>
<organism evidence="3 4">
    <name type="scientific">Aliiruegeria haliotis</name>
    <dbReference type="NCBI Taxonomy" id="1280846"/>
    <lineage>
        <taxon>Bacteria</taxon>
        <taxon>Pseudomonadati</taxon>
        <taxon>Pseudomonadota</taxon>
        <taxon>Alphaproteobacteria</taxon>
        <taxon>Rhodobacterales</taxon>
        <taxon>Roseobacteraceae</taxon>
        <taxon>Aliiruegeria</taxon>
    </lineage>
</organism>
<gene>
    <name evidence="3" type="ORF">CLV78_1042</name>
</gene>
<dbReference type="InterPro" id="IPR016071">
    <property type="entry name" value="Staphylococal_nuclease_OB-fold"/>
</dbReference>
<dbReference type="Gene3D" id="2.40.50.90">
    <property type="match status" value="1"/>
</dbReference>
<feature type="region of interest" description="Disordered" evidence="1">
    <location>
        <begin position="1"/>
        <end position="35"/>
    </location>
</feature>
<proteinExistence type="predicted"/>